<proteinExistence type="predicted"/>
<evidence type="ECO:0000313" key="1">
    <source>
        <dbReference type="EMBL" id="MBW8192431.1"/>
    </source>
</evidence>
<dbReference type="Proteomes" id="UP001166251">
    <property type="component" value="Unassembled WGS sequence"/>
</dbReference>
<organism evidence="1 2">
    <name type="scientific">Neiella holothuriorum</name>
    <dbReference type="NCBI Taxonomy" id="2870530"/>
    <lineage>
        <taxon>Bacteria</taxon>
        <taxon>Pseudomonadati</taxon>
        <taxon>Pseudomonadota</taxon>
        <taxon>Gammaproteobacteria</taxon>
        <taxon>Alteromonadales</taxon>
        <taxon>Echinimonadaceae</taxon>
        <taxon>Neiella</taxon>
    </lineage>
</organism>
<sequence length="60" mass="6799">EPPEGLTLRLISSQVHSTELCHLSAASDAHINDAPYRCKAKYYKKQGLEFERIKIGQSIR</sequence>
<reference evidence="1" key="1">
    <citation type="submission" date="2021-07" db="EMBL/GenBank/DDBJ databases">
        <title>Neiella marina sp. nov., isolated from the intestinal content of sea cucumber Apostichopus japonicus.</title>
        <authorList>
            <person name="Bai X."/>
        </authorList>
    </citation>
    <scope>NUCLEOTIDE SEQUENCE</scope>
    <source>
        <strain evidence="1">126</strain>
    </source>
</reference>
<accession>A0ABS7ELE2</accession>
<gene>
    <name evidence="1" type="ORF">K0504_15440</name>
</gene>
<evidence type="ECO:0000313" key="2">
    <source>
        <dbReference type="Proteomes" id="UP001166251"/>
    </source>
</evidence>
<dbReference type="EMBL" id="JAHZSS010000023">
    <property type="protein sequence ID" value="MBW8192431.1"/>
    <property type="molecule type" value="Genomic_DNA"/>
</dbReference>
<dbReference type="RefSeq" id="WP_220105057.1">
    <property type="nucleotide sequence ID" value="NZ_JAHZSS010000023.1"/>
</dbReference>
<comment type="caution">
    <text evidence="1">The sequence shown here is derived from an EMBL/GenBank/DDBJ whole genome shotgun (WGS) entry which is preliminary data.</text>
</comment>
<name>A0ABS7ELE2_9GAMM</name>
<feature type="non-terminal residue" evidence="1">
    <location>
        <position position="1"/>
    </location>
</feature>
<protein>
    <submittedName>
        <fullName evidence="1">Uncharacterized protein</fullName>
    </submittedName>
</protein>
<keyword evidence="2" id="KW-1185">Reference proteome</keyword>